<evidence type="ECO:0000313" key="1">
    <source>
        <dbReference type="EMBL" id="KAA8518782.1"/>
    </source>
</evidence>
<organism evidence="1 2">
    <name type="scientific">Nyssa sinensis</name>
    <dbReference type="NCBI Taxonomy" id="561372"/>
    <lineage>
        <taxon>Eukaryota</taxon>
        <taxon>Viridiplantae</taxon>
        <taxon>Streptophyta</taxon>
        <taxon>Embryophyta</taxon>
        <taxon>Tracheophyta</taxon>
        <taxon>Spermatophyta</taxon>
        <taxon>Magnoliopsida</taxon>
        <taxon>eudicotyledons</taxon>
        <taxon>Gunneridae</taxon>
        <taxon>Pentapetalae</taxon>
        <taxon>asterids</taxon>
        <taxon>Cornales</taxon>
        <taxon>Nyssaceae</taxon>
        <taxon>Nyssa</taxon>
    </lineage>
</organism>
<proteinExistence type="predicted"/>
<sequence length="116" mass="12974">MRPGGDFDVLYGSAALSRESLRISGESLGASYRLKNAVACTSPEKKKLYAISGLASIQEIRNTWNWEEIFKFLEMTMTFMDPALIIEIERIFVLPGSGCNRDRNEPSLVIPTNLKS</sequence>
<dbReference type="EMBL" id="CM018050">
    <property type="protein sequence ID" value="KAA8518782.1"/>
    <property type="molecule type" value="Genomic_DNA"/>
</dbReference>
<name>A0A5J4ZMS1_9ASTE</name>
<reference evidence="1 2" key="1">
    <citation type="submission" date="2019-09" db="EMBL/GenBank/DDBJ databases">
        <title>A chromosome-level genome assembly of the Chinese tupelo Nyssa sinensis.</title>
        <authorList>
            <person name="Yang X."/>
            <person name="Kang M."/>
            <person name="Yang Y."/>
            <person name="Xiong H."/>
            <person name="Wang M."/>
            <person name="Zhang Z."/>
            <person name="Wang Z."/>
            <person name="Wu H."/>
            <person name="Ma T."/>
            <person name="Liu J."/>
            <person name="Xi Z."/>
        </authorList>
    </citation>
    <scope>NUCLEOTIDE SEQUENCE [LARGE SCALE GENOMIC DNA]</scope>
    <source>
        <strain evidence="1">J267</strain>
        <tissue evidence="1">Leaf</tissue>
    </source>
</reference>
<dbReference type="Proteomes" id="UP000325577">
    <property type="component" value="Linkage Group LG7"/>
</dbReference>
<keyword evidence="2" id="KW-1185">Reference proteome</keyword>
<protein>
    <submittedName>
        <fullName evidence="1">Uncharacterized protein</fullName>
    </submittedName>
</protein>
<evidence type="ECO:0000313" key="2">
    <source>
        <dbReference type="Proteomes" id="UP000325577"/>
    </source>
</evidence>
<dbReference type="AlphaFoldDB" id="A0A5J4ZMS1"/>
<gene>
    <name evidence="1" type="ORF">F0562_016444</name>
</gene>
<accession>A0A5J4ZMS1</accession>